<proteinExistence type="predicted"/>
<feature type="region of interest" description="Disordered" evidence="1">
    <location>
        <begin position="20"/>
        <end position="48"/>
    </location>
</feature>
<dbReference type="InterPro" id="IPR001646">
    <property type="entry name" value="5peptide_repeat"/>
</dbReference>
<gene>
    <name evidence="2" type="ORF">KIPB_005157</name>
</gene>
<comment type="caution">
    <text evidence="2">The sequence shown here is derived from an EMBL/GenBank/DDBJ whole genome shotgun (WGS) entry which is preliminary data.</text>
</comment>
<dbReference type="PANTHER" id="PTHR14136">
    <property type="entry name" value="BTB_POZ DOMAIN-CONTAINING PROTEIN KCTD9"/>
    <property type="match status" value="1"/>
</dbReference>
<evidence type="ECO:0000313" key="3">
    <source>
        <dbReference type="Proteomes" id="UP000265618"/>
    </source>
</evidence>
<evidence type="ECO:0008006" key="4">
    <source>
        <dbReference type="Google" id="ProtNLM"/>
    </source>
</evidence>
<sequence>MLSAAQDLGFRVMGRREKWAAERGETVAEREVEGEGVEGEGEGEDGDDGLYTVLPSCGNTHGNTHIESLLGVLQGDASADALSIQGQGAVITEAKSFLAQETSLDTHLQRVGSYLPVAEGIAFSAISLQDCLGEHPVEQVVSADCSSVLGSMRHLLERFHSQFEALRNLDFDPAESLEYMQNGAKILLRVSAAYIIPLPAGTKTLSLTYKRKCRQAELANGLVRELLDLVGPIIDRQREILSYSKRLTALGTDQTADPQGDEGDISDLDRWGVLDTIGSATVTLLSNLSAAQGKAHALISKLEGLGEEVTPEDIEDEETERDIQTVYLRRRYLSDEEKQAIREKIASMEAKISRMRASVLSRSEVSSKLQPYLLLPEVADILGVPVRERVVDTAREQHPMDWGDGYVVTETGLEEGVQNLVNPYAIVDKTNLDLTSDDFKEQNVTSWDMTGSRVAACDLTGVQGLTVDHISSLSALTQCTLKGMDLTGLDLSGTDATGSDFSMADLRGCTFSSATLTGCVMTSANLTDVSGITQEHVASVSILKGVVLTGVDMRGWDLQKVDLGGADLSQCQMGGAKVTEDLVEGTTLPEGSDAPTVTLKPTAWFVEAPGVTKTVVTRSLVSNVSDSYPSFTMVFAPVDGTRSWTLTAPSRLNLRSHDHTVNYMYQLIGKQQVTCTRSGSNISIVGDSGSHNYPCTPGEEARVELLIHPGSGSTLTLAHV</sequence>
<dbReference type="AlphaFoldDB" id="A0A9K3CX34"/>
<dbReference type="InterPro" id="IPR051082">
    <property type="entry name" value="Pentapeptide-BTB/POZ_domain"/>
</dbReference>
<feature type="compositionally biased region" description="Basic and acidic residues" evidence="1">
    <location>
        <begin position="20"/>
        <end position="33"/>
    </location>
</feature>
<dbReference type="Gene3D" id="2.160.20.80">
    <property type="entry name" value="E3 ubiquitin-protein ligase SopA"/>
    <property type="match status" value="1"/>
</dbReference>
<dbReference type="OrthoDB" id="9989223at2759"/>
<reference evidence="2 3" key="1">
    <citation type="journal article" date="2018" name="PLoS ONE">
        <title>The draft genome of Kipferlia bialata reveals reductive genome evolution in fornicate parasites.</title>
        <authorList>
            <person name="Tanifuji G."/>
            <person name="Takabayashi S."/>
            <person name="Kume K."/>
            <person name="Takagi M."/>
            <person name="Nakayama T."/>
            <person name="Kamikawa R."/>
            <person name="Inagaki Y."/>
            <person name="Hashimoto T."/>
        </authorList>
    </citation>
    <scope>NUCLEOTIDE SEQUENCE [LARGE SCALE GENOMIC DNA]</scope>
    <source>
        <strain evidence="2">NY0173</strain>
    </source>
</reference>
<name>A0A9K3CX34_9EUKA</name>
<dbReference type="SUPFAM" id="SSF141571">
    <property type="entry name" value="Pentapeptide repeat-like"/>
    <property type="match status" value="1"/>
</dbReference>
<keyword evidence="3" id="KW-1185">Reference proteome</keyword>
<evidence type="ECO:0000313" key="2">
    <source>
        <dbReference type="EMBL" id="GIQ83785.1"/>
    </source>
</evidence>
<dbReference type="Pfam" id="PF00805">
    <property type="entry name" value="Pentapeptide"/>
    <property type="match status" value="2"/>
</dbReference>
<protein>
    <recommendedName>
        <fullName evidence="4">Pentapeptide repeat-containing protein</fullName>
    </recommendedName>
</protein>
<dbReference type="Proteomes" id="UP000265618">
    <property type="component" value="Unassembled WGS sequence"/>
</dbReference>
<dbReference type="PANTHER" id="PTHR14136:SF17">
    <property type="entry name" value="BTB_POZ DOMAIN-CONTAINING PROTEIN KCTD9"/>
    <property type="match status" value="1"/>
</dbReference>
<feature type="compositionally biased region" description="Acidic residues" evidence="1">
    <location>
        <begin position="34"/>
        <end position="48"/>
    </location>
</feature>
<dbReference type="EMBL" id="BDIP01001178">
    <property type="protein sequence ID" value="GIQ83785.1"/>
    <property type="molecule type" value="Genomic_DNA"/>
</dbReference>
<organism evidence="2 3">
    <name type="scientific">Kipferlia bialata</name>
    <dbReference type="NCBI Taxonomy" id="797122"/>
    <lineage>
        <taxon>Eukaryota</taxon>
        <taxon>Metamonada</taxon>
        <taxon>Carpediemonas-like organisms</taxon>
        <taxon>Kipferlia</taxon>
    </lineage>
</organism>
<accession>A0A9K3CX34</accession>
<evidence type="ECO:0000256" key="1">
    <source>
        <dbReference type="SAM" id="MobiDB-lite"/>
    </source>
</evidence>